<sequence>KNYLESKNT</sequence>
<comment type="caution">
    <text evidence="1">The sequence shown here is derived from an EMBL/GenBank/DDBJ whole genome shotgun (WGS) entry which is preliminary data.</text>
</comment>
<name>F9GCL4_FUSOF</name>
<dbReference type="EMBL" id="AFQF01005082">
    <property type="protein sequence ID" value="EGU73082.1"/>
    <property type="molecule type" value="Genomic_DNA"/>
</dbReference>
<organism evidence="1">
    <name type="scientific">Fusarium oxysporum (strain Fo5176)</name>
    <name type="common">Fusarium vascular wilt</name>
    <dbReference type="NCBI Taxonomy" id="660025"/>
    <lineage>
        <taxon>Eukaryota</taxon>
        <taxon>Fungi</taxon>
        <taxon>Dikarya</taxon>
        <taxon>Ascomycota</taxon>
        <taxon>Pezizomycotina</taxon>
        <taxon>Sordariomycetes</taxon>
        <taxon>Hypocreomycetidae</taxon>
        <taxon>Hypocreales</taxon>
        <taxon>Nectriaceae</taxon>
        <taxon>Fusarium</taxon>
        <taxon>Fusarium oxysporum species complex</taxon>
    </lineage>
</organism>
<gene>
    <name evidence="1" type="ORF">FOXB_16397</name>
</gene>
<protein>
    <submittedName>
        <fullName evidence="1">Uncharacterized protein</fullName>
    </submittedName>
</protein>
<proteinExistence type="predicted"/>
<feature type="non-terminal residue" evidence="1">
    <location>
        <position position="1"/>
    </location>
</feature>
<reference evidence="1" key="1">
    <citation type="journal article" date="2012" name="Mol. Plant Microbe Interact.">
        <title>A highly conserved effector in Fusarium oxysporum is required for full virulence on Arabidopsis.</title>
        <authorList>
            <person name="Thatcher L.F."/>
            <person name="Gardiner D.M."/>
            <person name="Kazan K."/>
            <person name="Manners J."/>
        </authorList>
    </citation>
    <scope>NUCLEOTIDE SEQUENCE [LARGE SCALE GENOMIC DNA]</scope>
    <source>
        <strain evidence="1">Fo5176</strain>
    </source>
</reference>
<accession>F9GCL4</accession>
<evidence type="ECO:0000313" key="1">
    <source>
        <dbReference type="EMBL" id="EGU73082.1"/>
    </source>
</evidence>